<proteinExistence type="predicted"/>
<evidence type="ECO:0000313" key="2">
    <source>
        <dbReference type="Proteomes" id="UP000478052"/>
    </source>
</evidence>
<name>A0A6G0W0L2_APHCR</name>
<sequence length="17" mass="2019">MIFACKKHNNKVSDQKK</sequence>
<dbReference type="AlphaFoldDB" id="A0A6G0W0L2"/>
<accession>A0A6G0W0L2</accession>
<dbReference type="EMBL" id="VUJU01010263">
    <property type="protein sequence ID" value="KAF0715008.1"/>
    <property type="molecule type" value="Genomic_DNA"/>
</dbReference>
<keyword evidence="2" id="KW-1185">Reference proteome</keyword>
<organism evidence="1 2">
    <name type="scientific">Aphis craccivora</name>
    <name type="common">Cowpea aphid</name>
    <dbReference type="NCBI Taxonomy" id="307492"/>
    <lineage>
        <taxon>Eukaryota</taxon>
        <taxon>Metazoa</taxon>
        <taxon>Ecdysozoa</taxon>
        <taxon>Arthropoda</taxon>
        <taxon>Hexapoda</taxon>
        <taxon>Insecta</taxon>
        <taxon>Pterygota</taxon>
        <taxon>Neoptera</taxon>
        <taxon>Paraneoptera</taxon>
        <taxon>Hemiptera</taxon>
        <taxon>Sternorrhyncha</taxon>
        <taxon>Aphidomorpha</taxon>
        <taxon>Aphidoidea</taxon>
        <taxon>Aphididae</taxon>
        <taxon>Aphidini</taxon>
        <taxon>Aphis</taxon>
        <taxon>Aphis</taxon>
    </lineage>
</organism>
<evidence type="ECO:0000313" key="1">
    <source>
        <dbReference type="EMBL" id="KAF0715008.1"/>
    </source>
</evidence>
<comment type="caution">
    <text evidence="1">The sequence shown here is derived from an EMBL/GenBank/DDBJ whole genome shotgun (WGS) entry which is preliminary data.</text>
</comment>
<dbReference type="Proteomes" id="UP000478052">
    <property type="component" value="Unassembled WGS sequence"/>
</dbReference>
<gene>
    <name evidence="1" type="ORF">FWK35_00028998</name>
</gene>
<protein>
    <submittedName>
        <fullName evidence="1">Uncharacterized protein</fullName>
    </submittedName>
</protein>
<reference evidence="1 2" key="1">
    <citation type="submission" date="2019-08" db="EMBL/GenBank/DDBJ databases">
        <title>Whole genome of Aphis craccivora.</title>
        <authorList>
            <person name="Voronova N.V."/>
            <person name="Shulinski R.S."/>
            <person name="Bandarenka Y.V."/>
            <person name="Zhorov D.G."/>
            <person name="Warner D."/>
        </authorList>
    </citation>
    <scope>NUCLEOTIDE SEQUENCE [LARGE SCALE GENOMIC DNA]</scope>
    <source>
        <strain evidence="1">180601</strain>
        <tissue evidence="1">Whole Body</tissue>
    </source>
</reference>